<comment type="caution">
    <text evidence="2">The sequence shown here is derived from an EMBL/GenBank/DDBJ whole genome shotgun (WGS) entry which is preliminary data.</text>
</comment>
<protein>
    <recommendedName>
        <fullName evidence="4">Uracil-DNA glycosylase-like domain-containing protein</fullName>
    </recommendedName>
</protein>
<evidence type="ECO:0008006" key="4">
    <source>
        <dbReference type="Google" id="ProtNLM"/>
    </source>
</evidence>
<evidence type="ECO:0000313" key="3">
    <source>
        <dbReference type="Proteomes" id="UP000005555"/>
    </source>
</evidence>
<gene>
    <name evidence="2" type="ORF">GB2207_05237</name>
</gene>
<dbReference type="EMBL" id="AAPI01000004">
    <property type="protein sequence ID" value="EAS47006.1"/>
    <property type="molecule type" value="Genomic_DNA"/>
</dbReference>
<feature type="region of interest" description="Disordered" evidence="1">
    <location>
        <begin position="77"/>
        <end position="97"/>
    </location>
</feature>
<organism evidence="2 3">
    <name type="scientific">gamma proteobacterium HTCC2207</name>
    <dbReference type="NCBI Taxonomy" id="314287"/>
    <lineage>
        <taxon>Bacteria</taxon>
        <taxon>Pseudomonadati</taxon>
        <taxon>Pseudomonadota</taxon>
        <taxon>Gammaproteobacteria</taxon>
        <taxon>Cellvibrionales</taxon>
        <taxon>Porticoccaceae</taxon>
        <taxon>SAR92 clade</taxon>
    </lineage>
</organism>
<dbReference type="STRING" id="314287.GB2207_05237"/>
<dbReference type="Proteomes" id="UP000005555">
    <property type="component" value="Unassembled WGS sequence"/>
</dbReference>
<dbReference type="HOGENOM" id="CLU_1072653_0_0_6"/>
<reference evidence="2 3" key="1">
    <citation type="submission" date="2006-03" db="EMBL/GenBank/DDBJ databases">
        <authorList>
            <person name="Giovannoni S.J."/>
            <person name="Cho J.-C."/>
            <person name="Ferriera S."/>
            <person name="Johnson J."/>
            <person name="Kravitz S."/>
            <person name="Halpern A."/>
            <person name="Remington K."/>
            <person name="Beeson K."/>
            <person name="Tran B."/>
            <person name="Rogers Y.-H."/>
            <person name="Friedman R."/>
            <person name="Venter J.C."/>
        </authorList>
    </citation>
    <scope>NUCLEOTIDE SEQUENCE [LARGE SCALE GENOMIC DNA]</scope>
    <source>
        <strain evidence="2 3">HTCC2207</strain>
    </source>
</reference>
<sequence>MQPSQQAYYLQTLGIVQYVPKDAVLLVDEAPAAAFNDDSLNNASLNDSYLQKTEAVGDRKTLDVAARMNINFDEPKVTKKAPRAAPTAEPVVSGTPESKAPTELIEVKFSLWQPNSEVLVCSGVEGALADSDQMQLLTNILNAMGCGIHRLPQMDLVEWPPYPNADGDESEVREFLSTLLQARLKTQPVKHLLLLGEAAADWLLSPQQRSEQSGFGSLALTPETTALLVPSLSSMIDTPQLKASAWTVLKSVSFAPAAS</sequence>
<proteinExistence type="predicted"/>
<dbReference type="eggNOG" id="ENOG5032R5V">
    <property type="taxonomic scope" value="Bacteria"/>
</dbReference>
<dbReference type="AlphaFoldDB" id="Q1YRN9"/>
<dbReference type="OrthoDB" id="5727512at2"/>
<evidence type="ECO:0000313" key="2">
    <source>
        <dbReference type="EMBL" id="EAS47006.1"/>
    </source>
</evidence>
<name>Q1YRN9_9GAMM</name>
<keyword evidence="3" id="KW-1185">Reference proteome</keyword>
<dbReference type="SUPFAM" id="SSF52141">
    <property type="entry name" value="Uracil-DNA glycosylase-like"/>
    <property type="match status" value="1"/>
</dbReference>
<accession>Q1YRN9</accession>
<dbReference type="InterPro" id="IPR036895">
    <property type="entry name" value="Uracil-DNA_glycosylase-like_sf"/>
</dbReference>
<evidence type="ECO:0000256" key="1">
    <source>
        <dbReference type="SAM" id="MobiDB-lite"/>
    </source>
</evidence>